<evidence type="ECO:0000256" key="5">
    <source>
        <dbReference type="ARBA" id="ARBA00023237"/>
    </source>
</evidence>
<reference evidence="8 9" key="1">
    <citation type="submission" date="2019-04" db="EMBL/GenBank/DDBJ databases">
        <title>Lewinella litorea sp. nov., isolated from a marine sand.</title>
        <authorList>
            <person name="Yoon J.-H."/>
        </authorList>
    </citation>
    <scope>NUCLEOTIDE SEQUENCE [LARGE SCALE GENOMIC DNA]</scope>
    <source>
        <strain evidence="8 9">HSMS-39</strain>
    </source>
</reference>
<gene>
    <name evidence="8" type="ORF">E4021_04900</name>
</gene>
<dbReference type="Gene3D" id="1.25.40.390">
    <property type="match status" value="1"/>
</dbReference>
<dbReference type="Pfam" id="PF07980">
    <property type="entry name" value="SusD_RagB"/>
    <property type="match status" value="1"/>
</dbReference>
<comment type="similarity">
    <text evidence="2">Belongs to the SusD family.</text>
</comment>
<evidence type="ECO:0000259" key="7">
    <source>
        <dbReference type="Pfam" id="PF14322"/>
    </source>
</evidence>
<dbReference type="EMBL" id="SRSF01000001">
    <property type="protein sequence ID" value="THH41930.1"/>
    <property type="molecule type" value="Genomic_DNA"/>
</dbReference>
<evidence type="ECO:0000256" key="3">
    <source>
        <dbReference type="ARBA" id="ARBA00022729"/>
    </source>
</evidence>
<feature type="domain" description="SusD-like N-terminal" evidence="7">
    <location>
        <begin position="51"/>
        <end position="221"/>
    </location>
</feature>
<sequence length="442" mass="49099">MLKQYNSLIWLVFLVGFTSCDYFDMDAIDPIDAVPAEAAITDATSARAARAGVYDALQDNSFDRHLAGYQYYSDEADWTGTFPTREEFDIYSVQTGNSTLAGMFSSHYYTINVANNILEILPSVEDPTLTDEAFRNSILAEARFGRAFAYLELVLGWGDVPLILTPTRGVGEELNVPKDPASAVYAQIISDLEFAAANLQDDITLGMTKAAANALLARVALYQERWQDAIDYATLAIGEDYDLTSIPYMEDEIWFLKYSSTDGNSLAFFYAPSALNGRLSISPSSELINAFEEGDLRKDATIDTLDGTFYGVKYDDFNASSGSQTDPIRFIRGAEMVLIISEASARLGDFETATEMINMVRNRAGLDDIELNAENFEDAILQERFVELALESGHRLWDVRRMGRALEIFGPGGYDPCDDVWPLPQREIDRNPALEQNGCCNC</sequence>
<dbReference type="Pfam" id="PF14322">
    <property type="entry name" value="SusD-like_3"/>
    <property type="match status" value="1"/>
</dbReference>
<evidence type="ECO:0000313" key="9">
    <source>
        <dbReference type="Proteomes" id="UP000308528"/>
    </source>
</evidence>
<dbReference type="AlphaFoldDB" id="A0A4S4P040"/>
<dbReference type="GO" id="GO:0009279">
    <property type="term" value="C:cell outer membrane"/>
    <property type="evidence" value="ECO:0007669"/>
    <property type="project" value="UniProtKB-SubCell"/>
</dbReference>
<dbReference type="PROSITE" id="PS51257">
    <property type="entry name" value="PROKAR_LIPOPROTEIN"/>
    <property type="match status" value="1"/>
</dbReference>
<keyword evidence="3" id="KW-0732">Signal</keyword>
<dbReference type="RefSeq" id="WP_136456904.1">
    <property type="nucleotide sequence ID" value="NZ_SRSF01000001.1"/>
</dbReference>
<dbReference type="SUPFAM" id="SSF48452">
    <property type="entry name" value="TPR-like"/>
    <property type="match status" value="1"/>
</dbReference>
<proteinExistence type="inferred from homology"/>
<comment type="subcellular location">
    <subcellularLocation>
        <location evidence="1">Cell outer membrane</location>
    </subcellularLocation>
</comment>
<evidence type="ECO:0000256" key="2">
    <source>
        <dbReference type="ARBA" id="ARBA00006275"/>
    </source>
</evidence>
<keyword evidence="9" id="KW-1185">Reference proteome</keyword>
<name>A0A4S4P040_9BACT</name>
<dbReference type="OrthoDB" id="9792139at2"/>
<dbReference type="InterPro" id="IPR011990">
    <property type="entry name" value="TPR-like_helical_dom_sf"/>
</dbReference>
<accession>A0A4S4P040</accession>
<dbReference type="InterPro" id="IPR033985">
    <property type="entry name" value="SusD-like_N"/>
</dbReference>
<evidence type="ECO:0000256" key="1">
    <source>
        <dbReference type="ARBA" id="ARBA00004442"/>
    </source>
</evidence>
<dbReference type="CDD" id="cd08977">
    <property type="entry name" value="SusD"/>
    <property type="match status" value="1"/>
</dbReference>
<organism evidence="8 9">
    <name type="scientific">Neolewinella litorea</name>
    <dbReference type="NCBI Taxonomy" id="2562452"/>
    <lineage>
        <taxon>Bacteria</taxon>
        <taxon>Pseudomonadati</taxon>
        <taxon>Bacteroidota</taxon>
        <taxon>Saprospiria</taxon>
        <taxon>Saprospirales</taxon>
        <taxon>Lewinellaceae</taxon>
        <taxon>Neolewinella</taxon>
    </lineage>
</organism>
<dbReference type="InterPro" id="IPR012944">
    <property type="entry name" value="SusD_RagB_dom"/>
</dbReference>
<keyword evidence="4" id="KW-0472">Membrane</keyword>
<evidence type="ECO:0000259" key="6">
    <source>
        <dbReference type="Pfam" id="PF07980"/>
    </source>
</evidence>
<evidence type="ECO:0000313" key="8">
    <source>
        <dbReference type="EMBL" id="THH41930.1"/>
    </source>
</evidence>
<comment type="caution">
    <text evidence="8">The sequence shown here is derived from an EMBL/GenBank/DDBJ whole genome shotgun (WGS) entry which is preliminary data.</text>
</comment>
<feature type="domain" description="RagB/SusD" evidence="6">
    <location>
        <begin position="314"/>
        <end position="407"/>
    </location>
</feature>
<dbReference type="Proteomes" id="UP000308528">
    <property type="component" value="Unassembled WGS sequence"/>
</dbReference>
<evidence type="ECO:0000256" key="4">
    <source>
        <dbReference type="ARBA" id="ARBA00023136"/>
    </source>
</evidence>
<keyword evidence="5" id="KW-0998">Cell outer membrane</keyword>
<protein>
    <submittedName>
        <fullName evidence="8">RagB/SusD family nutrient uptake outer membrane protein</fullName>
    </submittedName>
</protein>